<dbReference type="PATRIC" id="fig|999418.3.peg.709"/>
<name>K6A6R4_9BACT</name>
<reference evidence="1 2" key="1">
    <citation type="submission" date="2012-02" db="EMBL/GenBank/DDBJ databases">
        <title>The Genome Sequence of Parabacteroides goldsteinii CL02T12C30.</title>
        <authorList>
            <consortium name="The Broad Institute Genome Sequencing Platform"/>
            <person name="Earl A."/>
            <person name="Ward D."/>
            <person name="Feldgarden M."/>
            <person name="Gevers D."/>
            <person name="Zitomersky N.L."/>
            <person name="Coyne M.J."/>
            <person name="Comstock L.E."/>
            <person name="Young S.K."/>
            <person name="Zeng Q."/>
            <person name="Gargeya S."/>
            <person name="Fitzgerald M."/>
            <person name="Haas B."/>
            <person name="Abouelleil A."/>
            <person name="Alvarado L."/>
            <person name="Arachchi H.M."/>
            <person name="Berlin A."/>
            <person name="Chapman S.B."/>
            <person name="Gearin G."/>
            <person name="Goldberg J."/>
            <person name="Griggs A."/>
            <person name="Gujja S."/>
            <person name="Hansen M."/>
            <person name="Heiman D."/>
            <person name="Howarth C."/>
            <person name="Larimer J."/>
            <person name="Lui A."/>
            <person name="MacDonald P.J.P."/>
            <person name="McCowen C."/>
            <person name="Montmayeur A."/>
            <person name="Murphy C."/>
            <person name="Neiman D."/>
            <person name="Pearson M."/>
            <person name="Priest M."/>
            <person name="Roberts A."/>
            <person name="Saif S."/>
            <person name="Shea T."/>
            <person name="Sisk P."/>
            <person name="Stolte C."/>
            <person name="Sykes S."/>
            <person name="Wortman J."/>
            <person name="Nusbaum C."/>
            <person name="Birren B."/>
        </authorList>
    </citation>
    <scope>NUCLEOTIDE SEQUENCE [LARGE SCALE GENOMIC DNA]</scope>
    <source>
        <strain evidence="1 2">CL02T12C30</strain>
    </source>
</reference>
<evidence type="ECO:0000313" key="2">
    <source>
        <dbReference type="Proteomes" id="UP000006330"/>
    </source>
</evidence>
<dbReference type="Proteomes" id="UP000006330">
    <property type="component" value="Unassembled WGS sequence"/>
</dbReference>
<dbReference type="HOGENOM" id="CLU_152545_3_0_10"/>
<sequence>MVYKPSNTCRMENSFNQNRVWGWGELALQYFPNISQKSATMQLLKWVRVSRTLVDQLEESGWHPGKKYLTPRQKDYIVQHLGEP</sequence>
<dbReference type="Pfam" id="PF14053">
    <property type="entry name" value="DUF4248"/>
    <property type="match status" value="1"/>
</dbReference>
<organism evidence="1 2">
    <name type="scientific">Parabacteroides goldsteinii CL02T12C30</name>
    <dbReference type="NCBI Taxonomy" id="999418"/>
    <lineage>
        <taxon>Bacteria</taxon>
        <taxon>Pseudomonadati</taxon>
        <taxon>Bacteroidota</taxon>
        <taxon>Bacteroidia</taxon>
        <taxon>Bacteroidales</taxon>
        <taxon>Tannerellaceae</taxon>
        <taxon>Parabacteroides</taxon>
    </lineage>
</organism>
<dbReference type="EMBL" id="AGZO01000008">
    <property type="protein sequence ID" value="EKN19406.1"/>
    <property type="molecule type" value="Genomic_DNA"/>
</dbReference>
<evidence type="ECO:0008006" key="3">
    <source>
        <dbReference type="Google" id="ProtNLM"/>
    </source>
</evidence>
<comment type="caution">
    <text evidence="1">The sequence shown here is derived from an EMBL/GenBank/DDBJ whole genome shotgun (WGS) entry which is preliminary data.</text>
</comment>
<accession>K6A6R4</accession>
<gene>
    <name evidence="1" type="ORF">HMPREF1076_00698</name>
</gene>
<dbReference type="InterPro" id="IPR025342">
    <property type="entry name" value="DUF4248"/>
</dbReference>
<evidence type="ECO:0000313" key="1">
    <source>
        <dbReference type="EMBL" id="EKN19406.1"/>
    </source>
</evidence>
<proteinExistence type="predicted"/>
<dbReference type="AlphaFoldDB" id="K6A6R4"/>
<protein>
    <recommendedName>
        <fullName evidence="3">DUF4248 domain-containing protein</fullName>
    </recommendedName>
</protein>